<feature type="compositionally biased region" description="Basic and acidic residues" evidence="3">
    <location>
        <begin position="220"/>
        <end position="233"/>
    </location>
</feature>
<dbReference type="InterPro" id="IPR005112">
    <property type="entry name" value="dDENN_dom"/>
</dbReference>
<protein>
    <recommendedName>
        <fullName evidence="4">UDENN domain-containing protein</fullName>
    </recommendedName>
</protein>
<comment type="caution">
    <text evidence="5">The sequence shown here is derived from an EMBL/GenBank/DDBJ whole genome shotgun (WGS) entry which is preliminary data.</text>
</comment>
<dbReference type="SUPFAM" id="SSF50978">
    <property type="entry name" value="WD40 repeat-like"/>
    <property type="match status" value="1"/>
</dbReference>
<dbReference type="InterPro" id="IPR037516">
    <property type="entry name" value="Tripartite_DENN"/>
</dbReference>
<feature type="domain" description="UDENN" evidence="4">
    <location>
        <begin position="96"/>
        <end position="562"/>
    </location>
</feature>
<dbReference type="InterPro" id="IPR015943">
    <property type="entry name" value="WD40/YVTN_repeat-like_dom_sf"/>
</dbReference>
<keyword evidence="6" id="KW-1185">Reference proteome</keyword>
<evidence type="ECO:0000256" key="1">
    <source>
        <dbReference type="PROSITE-ProRule" id="PRU00221"/>
    </source>
</evidence>
<dbReference type="GO" id="GO:0005085">
    <property type="term" value="F:guanyl-nucleotide exchange factor activity"/>
    <property type="evidence" value="ECO:0007669"/>
    <property type="project" value="UniProtKB-ARBA"/>
</dbReference>
<gene>
    <name evidence="5" type="ORF">DPMN_071914</name>
</gene>
<dbReference type="PROSITE" id="PS50211">
    <property type="entry name" value="DENN"/>
    <property type="match status" value="1"/>
</dbReference>
<dbReference type="EMBL" id="JAIWYP010000014">
    <property type="protein sequence ID" value="KAH3712229.1"/>
    <property type="molecule type" value="Genomic_DNA"/>
</dbReference>
<feature type="region of interest" description="Disordered" evidence="3">
    <location>
        <begin position="211"/>
        <end position="233"/>
    </location>
</feature>
<feature type="coiled-coil region" evidence="2">
    <location>
        <begin position="612"/>
        <end position="639"/>
    </location>
</feature>
<dbReference type="InterPro" id="IPR051696">
    <property type="entry name" value="DENN_Domain_GEFs"/>
</dbReference>
<dbReference type="Gene3D" id="3.40.50.11500">
    <property type="match status" value="1"/>
</dbReference>
<dbReference type="InterPro" id="IPR057977">
    <property type="entry name" value="TPR_DENND3"/>
</dbReference>
<dbReference type="SMART" id="SM00801">
    <property type="entry name" value="dDENN"/>
    <property type="match status" value="1"/>
</dbReference>
<dbReference type="Gene3D" id="2.130.10.10">
    <property type="entry name" value="YVTN repeat-like/Quinoprotein amine dehydrogenase"/>
    <property type="match status" value="2"/>
</dbReference>
<dbReference type="SMART" id="SM00320">
    <property type="entry name" value="WD40"/>
    <property type="match status" value="3"/>
</dbReference>
<evidence type="ECO:0000313" key="6">
    <source>
        <dbReference type="Proteomes" id="UP000828390"/>
    </source>
</evidence>
<dbReference type="InterPro" id="IPR001194">
    <property type="entry name" value="cDENN_dom"/>
</dbReference>
<dbReference type="InterPro" id="IPR005113">
    <property type="entry name" value="uDENN_dom"/>
</dbReference>
<dbReference type="InterPro" id="IPR001680">
    <property type="entry name" value="WD40_rpt"/>
</dbReference>
<evidence type="ECO:0000256" key="3">
    <source>
        <dbReference type="SAM" id="MobiDB-lite"/>
    </source>
</evidence>
<feature type="repeat" description="WD" evidence="1">
    <location>
        <begin position="1066"/>
        <end position="1107"/>
    </location>
</feature>
<dbReference type="Pfam" id="PF02141">
    <property type="entry name" value="DENN"/>
    <property type="match status" value="1"/>
</dbReference>
<dbReference type="Pfam" id="PF03456">
    <property type="entry name" value="uDENN"/>
    <property type="match status" value="1"/>
</dbReference>
<reference evidence="5" key="2">
    <citation type="submission" date="2020-11" db="EMBL/GenBank/DDBJ databases">
        <authorList>
            <person name="McCartney M.A."/>
            <person name="Auch B."/>
            <person name="Kono T."/>
            <person name="Mallez S."/>
            <person name="Becker A."/>
            <person name="Gohl D.M."/>
            <person name="Silverstein K.A.T."/>
            <person name="Koren S."/>
            <person name="Bechman K.B."/>
            <person name="Herman A."/>
            <person name="Abrahante J.E."/>
            <person name="Garbe J."/>
        </authorList>
    </citation>
    <scope>NUCLEOTIDE SEQUENCE</scope>
    <source>
        <strain evidence="5">Duluth1</strain>
        <tissue evidence="5">Whole animal</tissue>
    </source>
</reference>
<dbReference type="Pfam" id="PF00400">
    <property type="entry name" value="WD40"/>
    <property type="match status" value="2"/>
</dbReference>
<dbReference type="GO" id="GO:0031410">
    <property type="term" value="C:cytoplasmic vesicle"/>
    <property type="evidence" value="ECO:0007669"/>
    <property type="project" value="TreeGrafter"/>
</dbReference>
<dbReference type="InterPro" id="IPR036322">
    <property type="entry name" value="WD40_repeat_dom_sf"/>
</dbReference>
<sequence>MASVLIPNCLADVVLLVGVNHLTGLNPASTEMGSSVKVSLEQEFEAHVLTVISATDMVSFFPFIQRVKKYPPQPANKSWTVSSDERESSAETINKRPMMVKSLRIHRSPVDNQKVFTRHLSMYHIADGATPVPLPKLPICDEVIKSIPTFCFPDGLKIFQQKPDNVTHCFVLTDMSGRRSFAACLTFYRPFFVLEDTEGNIYVEASSKQAMNTSSNGKGGGKDKGKQNVDSMKDKGKQNGDSIYYLPHCFVIISKYPYYTTLKECLSSLLTYTERDPEEMTTFLMEYSNILTHTVVPPAGNLAVRINLYQLPVTLVPSLHADRPVIDLPLHLAFQCFGIDEFLKVLSCILLEERIVFLSSNYSLLTVVMETMLTLILPLKWRFTYSTILPSIALGYLESPGTFMYGVHSKHKHQVRQVEGLVLVDIDQGTIEINADSDTESDPEIIPLPREITEGFRRKWSQLKAQFELQDTKRPFCYNMEELRESTQHRIWKQNRVIAHAGLEFMVTLFRDVVQSLNLKHHLFDSEEFLKQKNDDPFYKRLFKTDMFKVFLEERMTEKTDYFSEFLLKTKGFSSRPVAGMGRRHSSAQSISSIQEVPVEKRVIGTFDMPDLAEITEYIKKTEEKLRRELTEANKSDDKSSLLYILSLLCVAKGDKMAAIEHLIKVAEINYRILPTEVLFSLYSEMTDTEKVAMKKKTGHKLLEDAVQSYERQERHTREHGIIRMDPIPMPDKDLSDTEFERILTEKKISHDFQIIEVLFQNLKDPETHLVPKDIFKYLVDFWVENQVKCSQVKIDEGRLADDEVILKVSELIKTDFGLGRMCLTDKRLFFQTDVTNHFKEIAKLREIERLERSEHAGFLSRVPTLRIHKKKNDKDKDSVFTVYLKDDRNWWCMVIQEMFSGRVMAAAMKDVMMVQLAIQNALLIDAVIASGQETLALLNTKIEKVAEKLSVFSHMVDQGRHILPGDTRDALQTKLDPNILEKKRQTVQALLYTCGDEQTSPRLWCGLSDGKIKIYDAIFWNLEKELDQTKPHCMCLKVVGGTHVWAGSSGIFIFDVRVFSCNKTLMDHPDLISSIVPYDHGKYVYTASLDGTIIKWEVQRLSHAQAVIKHEQFNGLRGLHMYHDRMICHKWSTIFITELNGNILHSLRVSPETIADKSSEVDGVSVISNGQIWAGGRKHGLVHIWDITTGELLYVLDTDESPGRKSDGIASIAEIDKKVWIGTKSGDIRIFSAIDRKFIKKLSAHEDCVRVLCDVNDRYIISGGGSADGRVCIWSASVNTTVTDSGNFVAKVD</sequence>
<dbReference type="Pfam" id="PF25570">
    <property type="entry name" value="TPR_DENND3"/>
    <property type="match status" value="1"/>
</dbReference>
<proteinExistence type="predicted"/>
<dbReference type="Proteomes" id="UP000828390">
    <property type="component" value="Unassembled WGS sequence"/>
</dbReference>
<dbReference type="Gene3D" id="3.30.450.200">
    <property type="match status" value="1"/>
</dbReference>
<dbReference type="SMART" id="SM00799">
    <property type="entry name" value="DENN"/>
    <property type="match status" value="1"/>
</dbReference>
<evidence type="ECO:0000259" key="4">
    <source>
        <dbReference type="PROSITE" id="PS50211"/>
    </source>
</evidence>
<dbReference type="SMART" id="SM00800">
    <property type="entry name" value="uDENN"/>
    <property type="match status" value="1"/>
</dbReference>
<dbReference type="PANTHER" id="PTHR12296">
    <property type="entry name" value="DENN DOMAIN-CONTAINING PROTEIN 4"/>
    <property type="match status" value="1"/>
</dbReference>
<reference evidence="5" key="1">
    <citation type="journal article" date="2019" name="bioRxiv">
        <title>The Genome of the Zebra Mussel, Dreissena polymorpha: A Resource for Invasive Species Research.</title>
        <authorList>
            <person name="McCartney M.A."/>
            <person name="Auch B."/>
            <person name="Kono T."/>
            <person name="Mallez S."/>
            <person name="Zhang Y."/>
            <person name="Obille A."/>
            <person name="Becker A."/>
            <person name="Abrahante J.E."/>
            <person name="Garbe J."/>
            <person name="Badalamenti J.P."/>
            <person name="Herman A."/>
            <person name="Mangelson H."/>
            <person name="Liachko I."/>
            <person name="Sullivan S."/>
            <person name="Sone E.D."/>
            <person name="Koren S."/>
            <person name="Silverstein K.A.T."/>
            <person name="Beckman K.B."/>
            <person name="Gohl D.M."/>
        </authorList>
    </citation>
    <scope>NUCLEOTIDE SEQUENCE</scope>
    <source>
        <strain evidence="5">Duluth1</strain>
        <tissue evidence="5">Whole animal</tissue>
    </source>
</reference>
<name>A0A9D3Z8Q8_DREPO</name>
<organism evidence="5 6">
    <name type="scientific">Dreissena polymorpha</name>
    <name type="common">Zebra mussel</name>
    <name type="synonym">Mytilus polymorpha</name>
    <dbReference type="NCBI Taxonomy" id="45954"/>
    <lineage>
        <taxon>Eukaryota</taxon>
        <taxon>Metazoa</taxon>
        <taxon>Spiralia</taxon>
        <taxon>Lophotrochozoa</taxon>
        <taxon>Mollusca</taxon>
        <taxon>Bivalvia</taxon>
        <taxon>Autobranchia</taxon>
        <taxon>Heteroconchia</taxon>
        <taxon>Euheterodonta</taxon>
        <taxon>Imparidentia</taxon>
        <taxon>Neoheterodontei</taxon>
        <taxon>Myida</taxon>
        <taxon>Dreissenoidea</taxon>
        <taxon>Dreissenidae</taxon>
        <taxon>Dreissena</taxon>
    </lineage>
</organism>
<keyword evidence="2" id="KW-0175">Coiled coil</keyword>
<dbReference type="GO" id="GO:0032483">
    <property type="term" value="P:regulation of Rab protein signal transduction"/>
    <property type="evidence" value="ECO:0007669"/>
    <property type="project" value="TreeGrafter"/>
</dbReference>
<dbReference type="PANTHER" id="PTHR12296:SF21">
    <property type="entry name" value="DENN DOMAIN-CONTAINING PROTEIN 3"/>
    <property type="match status" value="1"/>
</dbReference>
<accession>A0A9D3Z8Q8</accession>
<keyword evidence="1" id="KW-0853">WD repeat</keyword>
<evidence type="ECO:0000313" key="5">
    <source>
        <dbReference type="EMBL" id="KAH3712229.1"/>
    </source>
</evidence>
<dbReference type="InterPro" id="IPR043153">
    <property type="entry name" value="DENN_C"/>
</dbReference>
<dbReference type="PROSITE" id="PS50082">
    <property type="entry name" value="WD_REPEATS_2"/>
    <property type="match status" value="1"/>
</dbReference>
<evidence type="ECO:0000256" key="2">
    <source>
        <dbReference type="SAM" id="Coils"/>
    </source>
</evidence>